<keyword evidence="4 5" id="KW-0949">S-adenosyl-L-methionine</keyword>
<dbReference type="InterPro" id="IPR002748">
    <property type="entry name" value="CbiD"/>
</dbReference>
<keyword evidence="2 5" id="KW-0489">Methyltransferase</keyword>
<protein>
    <recommendedName>
        <fullName evidence="5">Cobalt-precorrin-5B C(1)-methyltransferase</fullName>
        <ecNumber evidence="5">2.1.1.195</ecNumber>
    </recommendedName>
    <alternativeName>
        <fullName evidence="5">Cobalt-precorrin-6A synthase</fullName>
    </alternativeName>
</protein>
<comment type="function">
    <text evidence="5">Catalyzes the methylation of C-1 in cobalt-precorrin-5B to form cobalt-precorrin-6A.</text>
</comment>
<dbReference type="EMBL" id="RLII01000001">
    <property type="protein sequence ID" value="RXE60490.1"/>
    <property type="molecule type" value="Genomic_DNA"/>
</dbReference>
<dbReference type="PANTHER" id="PTHR35863">
    <property type="entry name" value="COBALT-PRECORRIN-5B C(1)-METHYLTRANSFERASE"/>
    <property type="match status" value="1"/>
</dbReference>
<evidence type="ECO:0000256" key="3">
    <source>
        <dbReference type="ARBA" id="ARBA00022679"/>
    </source>
</evidence>
<dbReference type="EC" id="2.1.1.195" evidence="5"/>
<organism evidence="6 7">
    <name type="scientific">Acetivibrio mesophilus</name>
    <dbReference type="NCBI Taxonomy" id="2487273"/>
    <lineage>
        <taxon>Bacteria</taxon>
        <taxon>Bacillati</taxon>
        <taxon>Bacillota</taxon>
        <taxon>Clostridia</taxon>
        <taxon>Eubacteriales</taxon>
        <taxon>Oscillospiraceae</taxon>
        <taxon>Acetivibrio</taxon>
    </lineage>
</organism>
<proteinExistence type="inferred from homology"/>
<comment type="similarity">
    <text evidence="5">Belongs to the CbiD family.</text>
</comment>
<keyword evidence="1 5" id="KW-0169">Cobalamin biosynthesis</keyword>
<dbReference type="OrthoDB" id="6439987at2"/>
<dbReference type="GO" id="GO:0043780">
    <property type="term" value="F:cobalt-precorrin-5B C1-methyltransferase activity"/>
    <property type="evidence" value="ECO:0007669"/>
    <property type="project" value="RHEA"/>
</dbReference>
<accession>A0A4Q0I7X1</accession>
<dbReference type="UniPathway" id="UPA00148">
    <property type="reaction ID" value="UER00227"/>
</dbReference>
<evidence type="ECO:0000256" key="2">
    <source>
        <dbReference type="ARBA" id="ARBA00022603"/>
    </source>
</evidence>
<dbReference type="PANTHER" id="PTHR35863:SF1">
    <property type="entry name" value="COBALT-PRECORRIN-5B C(1)-METHYLTRANSFERASE"/>
    <property type="match status" value="1"/>
</dbReference>
<dbReference type="GO" id="GO:0019251">
    <property type="term" value="P:anaerobic cobalamin biosynthetic process"/>
    <property type="evidence" value="ECO:0007669"/>
    <property type="project" value="UniProtKB-UniRule"/>
</dbReference>
<dbReference type="InterPro" id="IPR036074">
    <property type="entry name" value="CbiD_sf"/>
</dbReference>
<dbReference type="Pfam" id="PF01888">
    <property type="entry name" value="CbiD"/>
    <property type="match status" value="1"/>
</dbReference>
<dbReference type="SUPFAM" id="SSF111342">
    <property type="entry name" value="CbiD-like"/>
    <property type="match status" value="1"/>
</dbReference>
<reference evidence="7" key="1">
    <citation type="submission" date="2018-11" db="EMBL/GenBank/DDBJ databases">
        <title>Genome sequencing of a novel mesophilic and cellulolytic organism within the genus Hungateiclostridium.</title>
        <authorList>
            <person name="Rettenmaier R."/>
            <person name="Liebl W."/>
            <person name="Zverlov V."/>
        </authorList>
    </citation>
    <scope>NUCLEOTIDE SEQUENCE [LARGE SCALE GENOMIC DNA]</scope>
    <source>
        <strain evidence="7">N2K1</strain>
    </source>
</reference>
<dbReference type="HAMAP" id="MF_00787">
    <property type="entry name" value="CbiD"/>
    <property type="match status" value="1"/>
</dbReference>
<dbReference type="PIRSF" id="PIRSF026782">
    <property type="entry name" value="CbiD"/>
    <property type="match status" value="1"/>
</dbReference>
<evidence type="ECO:0000313" key="6">
    <source>
        <dbReference type="EMBL" id="RXE60490.1"/>
    </source>
</evidence>
<comment type="caution">
    <text evidence="6">The sequence shown here is derived from an EMBL/GenBank/DDBJ whole genome shotgun (WGS) entry which is preliminary data.</text>
</comment>
<dbReference type="AlphaFoldDB" id="A0A4Q0I7X1"/>
<sequence>MNDYIIKSGKKLRKGFTTGSCAAAAAKACTIMLFEKIEIPEVSLTFPGGEEIILKPEDITLNEASASCCIIKDAGDDPDVTNGIRIYARVEKAKAGISIDGGIGVGRVTSAGLPCKIGEAAINPGPRKMIFNALEEVARLYKYDGGFHVEIFVPQGVEIAKKTFNERLGIVEGISILGTTGIVEPMSEAALIDTIKLEMSIRKQNGQNVLFISPGNYGVDYAREHLGIDVDSAVKISNYIGEALDYAIYLGFKKILLVGHIGKLVKLAAGVMNTHSKIADCRNEIFAAHSALAGAGKETVEKIMNAKTTDEIHNILLQNNISKMVYESILGKIVYHLNYRVMNKARIEVLVFSNENGVLMQTDNVLDFINELKEVGH</sequence>
<evidence type="ECO:0000256" key="4">
    <source>
        <dbReference type="ARBA" id="ARBA00022691"/>
    </source>
</evidence>
<gene>
    <name evidence="5 6" type="primary">cbiD</name>
    <name evidence="6" type="ORF">EFD62_00705</name>
</gene>
<dbReference type="GO" id="GO:0032259">
    <property type="term" value="P:methylation"/>
    <property type="evidence" value="ECO:0007669"/>
    <property type="project" value="UniProtKB-KW"/>
</dbReference>
<dbReference type="NCBIfam" id="TIGR00312">
    <property type="entry name" value="cbiD"/>
    <property type="match status" value="1"/>
</dbReference>
<evidence type="ECO:0000313" key="7">
    <source>
        <dbReference type="Proteomes" id="UP000289166"/>
    </source>
</evidence>
<evidence type="ECO:0000256" key="1">
    <source>
        <dbReference type="ARBA" id="ARBA00022573"/>
    </source>
</evidence>
<dbReference type="Proteomes" id="UP000289166">
    <property type="component" value="Unassembled WGS sequence"/>
</dbReference>
<keyword evidence="7" id="KW-1185">Reference proteome</keyword>
<name>A0A4Q0I7X1_9FIRM</name>
<keyword evidence="3 5" id="KW-0808">Transferase</keyword>
<dbReference type="RefSeq" id="WP_128705588.1">
    <property type="nucleotide sequence ID" value="NZ_RLII01000001.1"/>
</dbReference>
<evidence type="ECO:0000256" key="5">
    <source>
        <dbReference type="HAMAP-Rule" id="MF_00787"/>
    </source>
</evidence>
<comment type="pathway">
    <text evidence="5">Cofactor biosynthesis; adenosylcobalamin biosynthesis; cob(II)yrinate a,c-diamide from sirohydrochlorin (anaerobic route): step 6/10.</text>
</comment>
<dbReference type="Gene3D" id="3.30.2110.10">
    <property type="entry name" value="CbiD-like"/>
    <property type="match status" value="1"/>
</dbReference>
<comment type="catalytic activity">
    <reaction evidence="5">
        <text>Co-precorrin-5B + S-adenosyl-L-methionine = Co-precorrin-6A + S-adenosyl-L-homocysteine</text>
        <dbReference type="Rhea" id="RHEA:26285"/>
        <dbReference type="ChEBI" id="CHEBI:57856"/>
        <dbReference type="ChEBI" id="CHEBI:59789"/>
        <dbReference type="ChEBI" id="CHEBI:60063"/>
        <dbReference type="ChEBI" id="CHEBI:60064"/>
        <dbReference type="EC" id="2.1.1.195"/>
    </reaction>
</comment>